<name>A0A1A9KFD6_9PSED</name>
<reference evidence="2 3" key="1">
    <citation type="submission" date="2016-05" db="EMBL/GenBank/DDBJ databases">
        <title>Genome Sequence of Pseudomonas citronellolis Strain SJTE-3, an Estrogens and Persistent Organic Pollutants degradation strain.</title>
        <authorList>
            <person name="Liang R."/>
        </authorList>
    </citation>
    <scope>NUCLEOTIDE SEQUENCE [LARGE SCALE GENOMIC DNA]</scope>
    <source>
        <strain evidence="2 3">SJTE-3</strain>
    </source>
</reference>
<dbReference type="InterPro" id="IPR007418">
    <property type="entry name" value="DUF474"/>
</dbReference>
<proteinExistence type="predicted"/>
<evidence type="ECO:0000256" key="1">
    <source>
        <dbReference type="SAM" id="Phobius"/>
    </source>
</evidence>
<feature type="transmembrane region" description="Helical" evidence="1">
    <location>
        <begin position="124"/>
        <end position="145"/>
    </location>
</feature>
<dbReference type="RefSeq" id="WP_064583692.1">
    <property type="nucleotide sequence ID" value="NZ_CP015878.1"/>
</dbReference>
<dbReference type="AlphaFoldDB" id="A0A1A9KFD6"/>
<organism evidence="2 3">
    <name type="scientific">Pseudomonas citronellolis</name>
    <dbReference type="NCBI Taxonomy" id="53408"/>
    <lineage>
        <taxon>Bacteria</taxon>
        <taxon>Pseudomonadati</taxon>
        <taxon>Pseudomonadota</taxon>
        <taxon>Gammaproteobacteria</taxon>
        <taxon>Pseudomonadales</taxon>
        <taxon>Pseudomonadaceae</taxon>
        <taxon>Pseudomonas</taxon>
    </lineage>
</organism>
<keyword evidence="1" id="KW-0472">Membrane</keyword>
<dbReference type="Proteomes" id="UP000077748">
    <property type="component" value="Chromosome"/>
</dbReference>
<keyword evidence="1" id="KW-0812">Transmembrane</keyword>
<feature type="transmembrane region" description="Helical" evidence="1">
    <location>
        <begin position="54"/>
        <end position="74"/>
    </location>
</feature>
<feature type="transmembrane region" description="Helical" evidence="1">
    <location>
        <begin position="94"/>
        <end position="112"/>
    </location>
</feature>
<protein>
    <recommendedName>
        <fullName evidence="4">Copper resistance protein D</fullName>
    </recommendedName>
</protein>
<dbReference type="EMBL" id="CP015878">
    <property type="protein sequence ID" value="ANI16151.1"/>
    <property type="molecule type" value="Genomic_DNA"/>
</dbReference>
<evidence type="ECO:0000313" key="3">
    <source>
        <dbReference type="Proteomes" id="UP000077748"/>
    </source>
</evidence>
<sequence length="147" mass="16625">MIYPLLLTLHLFAALMFVGTVFFEVLILESVRKHVPAAVMRQVEQGIGKRARRLMPWVLLVLFGAGLGMVWTRYLPQLADPLASSFGTLLSLKILLALSVLGHFFSAMFLLHSGRMNSTYFRRIHLSVFSHMVGIVLLAKGMFYLSW</sequence>
<evidence type="ECO:0008006" key="4">
    <source>
        <dbReference type="Google" id="ProtNLM"/>
    </source>
</evidence>
<gene>
    <name evidence="2" type="ORF">A9C11_20140</name>
</gene>
<accession>A0A1A9KFD6</accession>
<keyword evidence="1" id="KW-1133">Transmembrane helix</keyword>
<evidence type="ECO:0000313" key="2">
    <source>
        <dbReference type="EMBL" id="ANI16151.1"/>
    </source>
</evidence>
<feature type="transmembrane region" description="Helical" evidence="1">
    <location>
        <begin position="6"/>
        <end position="28"/>
    </location>
</feature>
<dbReference type="PIRSF" id="PIRSF015875">
    <property type="entry name" value="UCP015875"/>
    <property type="match status" value="1"/>
</dbReference>